<evidence type="ECO:0000256" key="2">
    <source>
        <dbReference type="ARBA" id="ARBA00004408"/>
    </source>
</evidence>
<dbReference type="InterPro" id="IPR002999">
    <property type="entry name" value="Tudor"/>
</dbReference>
<evidence type="ECO:0000256" key="4">
    <source>
        <dbReference type="ARBA" id="ARBA00004484"/>
    </source>
</evidence>
<evidence type="ECO:0000256" key="10">
    <source>
        <dbReference type="ARBA" id="ARBA00034695"/>
    </source>
</evidence>
<evidence type="ECO:0000256" key="3">
    <source>
        <dbReference type="ARBA" id="ARBA00004463"/>
    </source>
</evidence>
<reference evidence="13" key="1">
    <citation type="submission" date="2023-05" db="EMBL/GenBank/DDBJ databases">
        <authorList>
            <person name="Stuckert A."/>
        </authorList>
    </citation>
    <scope>NUCLEOTIDE SEQUENCE</scope>
</reference>
<evidence type="ECO:0000313" key="14">
    <source>
        <dbReference type="Proteomes" id="UP001162483"/>
    </source>
</evidence>
<evidence type="ECO:0000259" key="12">
    <source>
        <dbReference type="PROSITE" id="PS50304"/>
    </source>
</evidence>
<comment type="subcellular location">
    <subcellularLocation>
        <location evidence="1">Cytoplasm</location>
        <location evidence="1">Myofibril</location>
        <location evidence="1">Sarcomere</location>
        <location evidence="1">Z line</location>
    </subcellularLocation>
    <subcellularLocation>
        <location evidence="3">Cytoplasmic granule</location>
    </subcellularLocation>
    <subcellularLocation>
        <location evidence="2">Nucleus</location>
        <location evidence="2">Cajal body</location>
    </subcellularLocation>
    <subcellularLocation>
        <location evidence="10">Nucleus</location>
        <location evidence="10">Gem</location>
    </subcellularLocation>
    <subcellularLocation>
        <location evidence="4">Perikaryon</location>
    </subcellularLocation>
</comment>
<feature type="domain" description="Tudor" evidence="12">
    <location>
        <begin position="159"/>
        <end position="219"/>
    </location>
</feature>
<evidence type="ECO:0000256" key="8">
    <source>
        <dbReference type="ARBA" id="ARBA00023187"/>
    </source>
</evidence>
<evidence type="ECO:0000256" key="6">
    <source>
        <dbReference type="ARBA" id="ARBA00022490"/>
    </source>
</evidence>
<dbReference type="Pfam" id="PF06003">
    <property type="entry name" value="SMN_Tudor"/>
    <property type="match status" value="2"/>
</dbReference>
<comment type="similarity">
    <text evidence="5">Belongs to the SMN family.</text>
</comment>
<sequence>MAACDREIVYHKDSSQDMLRCTDKNRRPEEATASGDPQKDCQRDVTRESEWERDGHRDHPKDEGDKWSKKKKAQPPPPMTHPSSQSTSRSLATKWKVGDPCSAVWSEDGCVYPATVKSIDRESGTCVVQYDGYGNTERHQLDEIVSVGSSGDSTPPVKQWKVGDRCSVQWSEDGQLYSAVIRSVDEVLGTCVVVYEGYNNEEEQNLADLMPPSRLPAHTRGKKQASPAPLGLDSSGVQPDMCGTEWCLVPGPFRAVRGRGLNLLPLC</sequence>
<dbReference type="Gene3D" id="2.30.30.140">
    <property type="match status" value="2"/>
</dbReference>
<feature type="compositionally biased region" description="Basic and acidic residues" evidence="11">
    <location>
        <begin position="15"/>
        <end position="30"/>
    </location>
</feature>
<keyword evidence="8" id="KW-0508">mRNA splicing</keyword>
<gene>
    <name evidence="13" type="ORF">SPARVUS_LOCUS2249970</name>
</gene>
<evidence type="ECO:0000256" key="1">
    <source>
        <dbReference type="ARBA" id="ARBA00004216"/>
    </source>
</evidence>
<evidence type="ECO:0000256" key="9">
    <source>
        <dbReference type="ARBA" id="ARBA00023242"/>
    </source>
</evidence>
<keyword evidence="9" id="KW-0539">Nucleus</keyword>
<dbReference type="InterPro" id="IPR040424">
    <property type="entry name" value="Smn1"/>
</dbReference>
<dbReference type="InterPro" id="IPR047298">
    <property type="entry name" value="Tudor_SMN_eumet"/>
</dbReference>
<dbReference type="EMBL" id="CATNWA010002585">
    <property type="protein sequence ID" value="CAI9543267.1"/>
    <property type="molecule type" value="Genomic_DNA"/>
</dbReference>
<dbReference type="PROSITE" id="PS50304">
    <property type="entry name" value="TUDOR"/>
    <property type="match status" value="2"/>
</dbReference>
<evidence type="ECO:0000256" key="11">
    <source>
        <dbReference type="SAM" id="MobiDB-lite"/>
    </source>
</evidence>
<protein>
    <recommendedName>
        <fullName evidence="12">Tudor domain-containing protein</fullName>
    </recommendedName>
</protein>
<keyword evidence="7" id="KW-0507">mRNA processing</keyword>
<feature type="region of interest" description="Disordered" evidence="11">
    <location>
        <begin position="211"/>
        <end position="234"/>
    </location>
</feature>
<feature type="domain" description="Tudor" evidence="12">
    <location>
        <begin position="94"/>
        <end position="154"/>
    </location>
</feature>
<feature type="region of interest" description="Disordered" evidence="11">
    <location>
        <begin position="15"/>
        <end position="92"/>
    </location>
</feature>
<accession>A0ABN9B6R8</accession>
<comment type="caution">
    <text evidence="13">The sequence shown here is derived from an EMBL/GenBank/DDBJ whole genome shotgun (WGS) entry which is preliminary data.</text>
</comment>
<name>A0ABN9B6R8_9NEOB</name>
<evidence type="ECO:0000256" key="7">
    <source>
        <dbReference type="ARBA" id="ARBA00022664"/>
    </source>
</evidence>
<dbReference type="PANTHER" id="PTHR39267">
    <property type="entry name" value="SURVIVAL MOTOR NEURON-LIKE PROTEIN 1"/>
    <property type="match status" value="1"/>
</dbReference>
<dbReference type="Proteomes" id="UP001162483">
    <property type="component" value="Unassembled WGS sequence"/>
</dbReference>
<evidence type="ECO:0000256" key="5">
    <source>
        <dbReference type="ARBA" id="ARBA00005371"/>
    </source>
</evidence>
<dbReference type="SUPFAM" id="SSF63748">
    <property type="entry name" value="Tudor/PWWP/MBT"/>
    <property type="match status" value="2"/>
</dbReference>
<keyword evidence="6" id="KW-0963">Cytoplasm</keyword>
<dbReference type="InterPro" id="IPR010304">
    <property type="entry name" value="SMN_Tudor"/>
</dbReference>
<organism evidence="13 14">
    <name type="scientific">Staurois parvus</name>
    <dbReference type="NCBI Taxonomy" id="386267"/>
    <lineage>
        <taxon>Eukaryota</taxon>
        <taxon>Metazoa</taxon>
        <taxon>Chordata</taxon>
        <taxon>Craniata</taxon>
        <taxon>Vertebrata</taxon>
        <taxon>Euteleostomi</taxon>
        <taxon>Amphibia</taxon>
        <taxon>Batrachia</taxon>
        <taxon>Anura</taxon>
        <taxon>Neobatrachia</taxon>
        <taxon>Ranoidea</taxon>
        <taxon>Ranidae</taxon>
        <taxon>Staurois</taxon>
    </lineage>
</organism>
<evidence type="ECO:0000313" key="13">
    <source>
        <dbReference type="EMBL" id="CAI9543267.1"/>
    </source>
</evidence>
<dbReference type="CDD" id="cd20398">
    <property type="entry name" value="Tudor_SMN"/>
    <property type="match status" value="2"/>
</dbReference>
<dbReference type="PANTHER" id="PTHR39267:SF1">
    <property type="entry name" value="SURVIVAL MOTOR NEURON PROTEIN"/>
    <property type="match status" value="1"/>
</dbReference>
<proteinExistence type="inferred from homology"/>
<feature type="compositionally biased region" description="Basic and acidic residues" evidence="11">
    <location>
        <begin position="37"/>
        <end position="67"/>
    </location>
</feature>
<dbReference type="SMART" id="SM00333">
    <property type="entry name" value="TUDOR"/>
    <property type="match status" value="2"/>
</dbReference>
<feature type="compositionally biased region" description="Polar residues" evidence="11">
    <location>
        <begin position="81"/>
        <end position="91"/>
    </location>
</feature>
<keyword evidence="14" id="KW-1185">Reference proteome</keyword>